<dbReference type="PROSITE" id="PS50977">
    <property type="entry name" value="HTH_TETR_2"/>
    <property type="match status" value="1"/>
</dbReference>
<dbReference type="EMBL" id="CP054929">
    <property type="protein sequence ID" value="QKW50447.1"/>
    <property type="molecule type" value="Genomic_DNA"/>
</dbReference>
<dbReference type="InterPro" id="IPR011075">
    <property type="entry name" value="TetR_C"/>
</dbReference>
<dbReference type="Gene3D" id="1.10.357.10">
    <property type="entry name" value="Tetracycline Repressor, domain 2"/>
    <property type="match status" value="1"/>
</dbReference>
<keyword evidence="1" id="KW-0805">Transcription regulation</keyword>
<dbReference type="PRINTS" id="PR00455">
    <property type="entry name" value="HTHTETR"/>
</dbReference>
<sequence>MARPRAFEEGRVVDAAMETFWRHGYEATSTRELSQSTGLGPSSLYNAFGGKRQLFVRALRRYCETATARQVEVLQRPGPVRERLRALMVEAIDADLDGESPRGCFAVNSAIEAAGSDPEVREAVRGNFGRVEDELCAVLTFGQSTGEIRTDRDAHALARQVQTAYYGLRVLARASDDRDALLSTVDLTLAGL</sequence>
<protein>
    <submittedName>
        <fullName evidence="6">TetR/AcrR family transcriptional regulator</fullName>
    </submittedName>
</protein>
<organism evidence="6 7">
    <name type="scientific">Streptomyces buecherae</name>
    <dbReference type="NCBI Taxonomy" id="2763006"/>
    <lineage>
        <taxon>Bacteria</taxon>
        <taxon>Bacillati</taxon>
        <taxon>Actinomycetota</taxon>
        <taxon>Actinomycetes</taxon>
        <taxon>Kitasatosporales</taxon>
        <taxon>Streptomycetaceae</taxon>
        <taxon>Streptomyces</taxon>
    </lineage>
</organism>
<dbReference type="InterPro" id="IPR036271">
    <property type="entry name" value="Tet_transcr_reg_TetR-rel_C_sf"/>
</dbReference>
<evidence type="ECO:0000256" key="4">
    <source>
        <dbReference type="PROSITE-ProRule" id="PRU00335"/>
    </source>
</evidence>
<feature type="DNA-binding region" description="H-T-H motif" evidence="4">
    <location>
        <begin position="29"/>
        <end position="48"/>
    </location>
</feature>
<dbReference type="Pfam" id="PF16925">
    <property type="entry name" value="TetR_C_13"/>
    <property type="match status" value="1"/>
</dbReference>
<evidence type="ECO:0000256" key="2">
    <source>
        <dbReference type="ARBA" id="ARBA00023125"/>
    </source>
</evidence>
<dbReference type="AlphaFoldDB" id="A0A7H8N7I8"/>
<dbReference type="SUPFAM" id="SSF48498">
    <property type="entry name" value="Tetracyclin repressor-like, C-terminal domain"/>
    <property type="match status" value="1"/>
</dbReference>
<gene>
    <name evidence="6" type="ORF">HUT08_13930</name>
</gene>
<proteinExistence type="predicted"/>
<keyword evidence="7" id="KW-1185">Reference proteome</keyword>
<dbReference type="Pfam" id="PF00440">
    <property type="entry name" value="TetR_N"/>
    <property type="match status" value="1"/>
</dbReference>
<evidence type="ECO:0000256" key="3">
    <source>
        <dbReference type="ARBA" id="ARBA00023163"/>
    </source>
</evidence>
<evidence type="ECO:0000313" key="6">
    <source>
        <dbReference type="EMBL" id="QKW50447.1"/>
    </source>
</evidence>
<dbReference type="InterPro" id="IPR009057">
    <property type="entry name" value="Homeodomain-like_sf"/>
</dbReference>
<dbReference type="Gene3D" id="1.10.10.60">
    <property type="entry name" value="Homeodomain-like"/>
    <property type="match status" value="1"/>
</dbReference>
<reference evidence="6 7" key="1">
    <citation type="submission" date="2020-06" db="EMBL/GenBank/DDBJ databases">
        <title>Genome mining for natural products.</title>
        <authorList>
            <person name="Zhang B."/>
            <person name="Shi J."/>
            <person name="Ge H."/>
        </authorList>
    </citation>
    <scope>NUCLEOTIDE SEQUENCE [LARGE SCALE GENOMIC DNA]</scope>
    <source>
        <strain evidence="6 7">NA00687</strain>
    </source>
</reference>
<name>A0A7H8N7I8_9ACTN</name>
<dbReference type="Proteomes" id="UP000509303">
    <property type="component" value="Chromosome"/>
</dbReference>
<evidence type="ECO:0000313" key="7">
    <source>
        <dbReference type="Proteomes" id="UP000509303"/>
    </source>
</evidence>
<dbReference type="RefSeq" id="WP_176162183.1">
    <property type="nucleotide sequence ID" value="NZ_CP054929.1"/>
</dbReference>
<dbReference type="InterPro" id="IPR001647">
    <property type="entry name" value="HTH_TetR"/>
</dbReference>
<feature type="domain" description="HTH tetR-type" evidence="5">
    <location>
        <begin position="6"/>
        <end position="66"/>
    </location>
</feature>
<evidence type="ECO:0000256" key="1">
    <source>
        <dbReference type="ARBA" id="ARBA00023015"/>
    </source>
</evidence>
<evidence type="ECO:0000259" key="5">
    <source>
        <dbReference type="PROSITE" id="PS50977"/>
    </source>
</evidence>
<keyword evidence="2 4" id="KW-0238">DNA-binding</keyword>
<dbReference type="PANTHER" id="PTHR47506:SF10">
    <property type="entry name" value="TRANSCRIPTIONAL REGULATORY PROTEIN"/>
    <property type="match status" value="1"/>
</dbReference>
<dbReference type="PANTHER" id="PTHR47506">
    <property type="entry name" value="TRANSCRIPTIONAL REGULATORY PROTEIN"/>
    <property type="match status" value="1"/>
</dbReference>
<dbReference type="GO" id="GO:0003677">
    <property type="term" value="F:DNA binding"/>
    <property type="evidence" value="ECO:0007669"/>
    <property type="project" value="UniProtKB-UniRule"/>
</dbReference>
<accession>A0A7H8N7I8</accession>
<dbReference type="SUPFAM" id="SSF46689">
    <property type="entry name" value="Homeodomain-like"/>
    <property type="match status" value="1"/>
</dbReference>
<keyword evidence="3" id="KW-0804">Transcription</keyword>